<dbReference type="Proteomes" id="UP000069030">
    <property type="component" value="Chromosome"/>
</dbReference>
<reference evidence="2 3" key="1">
    <citation type="journal article" date="2016" name="J. Zhejiang Univ. Sci. B">
        <title>Antibiotic resistance mechanisms of Myroides sp.</title>
        <authorList>
            <person name="Hu S."/>
            <person name="Yuan S."/>
            <person name="Qu H."/>
            <person name="Jiang T."/>
            <person name="Zhou Y."/>
            <person name="Wang M."/>
            <person name="Ming D."/>
        </authorList>
    </citation>
    <scope>NUCLEOTIDE SEQUENCE [LARGE SCALE GENOMIC DNA]</scope>
    <source>
        <strain evidence="2 3">PR63039</strain>
    </source>
</reference>
<dbReference type="KEGG" id="mod:AS202_16550"/>
<evidence type="ECO:0000256" key="1">
    <source>
        <dbReference type="SAM" id="SignalP"/>
    </source>
</evidence>
<dbReference type="EMBL" id="CP013690">
    <property type="protein sequence ID" value="ALU27658.1"/>
    <property type="molecule type" value="Genomic_DNA"/>
</dbReference>
<proteinExistence type="predicted"/>
<organism evidence="2 3">
    <name type="scientific">Myroides odoratimimus</name>
    <dbReference type="NCBI Taxonomy" id="76832"/>
    <lineage>
        <taxon>Bacteria</taxon>
        <taxon>Pseudomonadati</taxon>
        <taxon>Bacteroidota</taxon>
        <taxon>Flavobacteriia</taxon>
        <taxon>Flavobacteriales</taxon>
        <taxon>Flavobacteriaceae</taxon>
        <taxon>Myroides</taxon>
    </lineage>
</organism>
<protein>
    <submittedName>
        <fullName evidence="2">Porin</fullName>
    </submittedName>
</protein>
<dbReference type="RefSeq" id="WP_058699715.1">
    <property type="nucleotide sequence ID" value="NZ_CP013690.1"/>
</dbReference>
<keyword evidence="1" id="KW-0732">Signal</keyword>
<name>A0AAI8G6C2_9FLAO</name>
<evidence type="ECO:0000313" key="3">
    <source>
        <dbReference type="Proteomes" id="UP000069030"/>
    </source>
</evidence>
<dbReference type="InterPro" id="IPR023614">
    <property type="entry name" value="Porin_dom_sf"/>
</dbReference>
<dbReference type="InterPro" id="IPR010870">
    <property type="entry name" value="Porin_O/P"/>
</dbReference>
<sequence>MSTLTLYNSLKFKIIVGAGLCCSAISFAQEVKTDTIKVFEEKVIINPEPQKYPKFKVGGVFQTRYLDNFKKGVDIDGLHHSETPEKTSYANNSFDIKRMRVSMNAKITENLEVTALVNFADFKNKDVSTRVLENAYAKYTVNRYFQITVGQFRPLFGLEETYAVDIVKSIDYSNSYYLFGNNGWMSFQVGAAITGSVDLGKVPMSYGFSVTNGNGKNKTDSDDGKHYSSRLLFNLNKKHDFNVGISGGIGEVQKENVYAVGVEAAAKFPIGDRWCFDFQTEAKQGTNHDAFFKLAADKRLGKLDDYVMKSFYVLPNIRYEVGKKHFQAIEFACRYEYLDAESQLNSNARQTLTPMFSLEFLKNYGARIQLGMQIDNFKENIKDSKTYNSNLAFIQLQCRF</sequence>
<dbReference type="SUPFAM" id="SSF56935">
    <property type="entry name" value="Porins"/>
    <property type="match status" value="1"/>
</dbReference>
<feature type="signal peptide" evidence="1">
    <location>
        <begin position="1"/>
        <end position="28"/>
    </location>
</feature>
<dbReference type="AlphaFoldDB" id="A0AAI8G6C2"/>
<feature type="chain" id="PRO_5042533673" evidence="1">
    <location>
        <begin position="29"/>
        <end position="400"/>
    </location>
</feature>
<accession>A0AAI8G6C2</accession>
<evidence type="ECO:0000313" key="2">
    <source>
        <dbReference type="EMBL" id="ALU27658.1"/>
    </source>
</evidence>
<dbReference type="Gene3D" id="2.40.160.10">
    <property type="entry name" value="Porin"/>
    <property type="match status" value="1"/>
</dbReference>
<dbReference type="Pfam" id="PF07396">
    <property type="entry name" value="Porin_O_P"/>
    <property type="match status" value="1"/>
</dbReference>
<gene>
    <name evidence="2" type="ORF">AS202_16550</name>
</gene>